<dbReference type="AlphaFoldDB" id="A0A0A8YGQ0"/>
<reference evidence="1" key="1">
    <citation type="submission" date="2014-09" db="EMBL/GenBank/DDBJ databases">
        <authorList>
            <person name="Magalhaes I.L.F."/>
            <person name="Oliveira U."/>
            <person name="Santos F.R."/>
            <person name="Vidigal T.H.D.A."/>
            <person name="Brescovit A.D."/>
            <person name="Santos A.J."/>
        </authorList>
    </citation>
    <scope>NUCLEOTIDE SEQUENCE</scope>
    <source>
        <tissue evidence="1">Shoot tissue taken approximately 20 cm above the soil surface</tissue>
    </source>
</reference>
<dbReference type="EMBL" id="GBRH01273410">
    <property type="protein sequence ID" value="JAD24485.1"/>
    <property type="molecule type" value="Transcribed_RNA"/>
</dbReference>
<sequence>MKNTNMTNGYLLLDKVNINFNVLGVPMLDRVGGHVDGANIVTIDNSCRLQGKVELTKKLMNPPTFCNGVSYSTILSFSTETGNRCLSFGRPRNQIVTQIHTES</sequence>
<reference evidence="1" key="2">
    <citation type="journal article" date="2015" name="Data Brief">
        <title>Shoot transcriptome of the giant reed, Arundo donax.</title>
        <authorList>
            <person name="Barrero R.A."/>
            <person name="Guerrero F.D."/>
            <person name="Moolhuijzen P."/>
            <person name="Goolsby J.A."/>
            <person name="Tidwell J."/>
            <person name="Bellgard S.E."/>
            <person name="Bellgard M.I."/>
        </authorList>
    </citation>
    <scope>NUCLEOTIDE SEQUENCE</scope>
    <source>
        <tissue evidence="1">Shoot tissue taken approximately 20 cm above the soil surface</tissue>
    </source>
</reference>
<protein>
    <submittedName>
        <fullName evidence="1">Uncharacterized protein</fullName>
    </submittedName>
</protein>
<name>A0A0A8YGQ0_ARUDO</name>
<proteinExistence type="predicted"/>
<accession>A0A0A8YGQ0</accession>
<evidence type="ECO:0000313" key="1">
    <source>
        <dbReference type="EMBL" id="JAD24485.1"/>
    </source>
</evidence>
<organism evidence="1">
    <name type="scientific">Arundo donax</name>
    <name type="common">Giant reed</name>
    <name type="synonym">Donax arundinaceus</name>
    <dbReference type="NCBI Taxonomy" id="35708"/>
    <lineage>
        <taxon>Eukaryota</taxon>
        <taxon>Viridiplantae</taxon>
        <taxon>Streptophyta</taxon>
        <taxon>Embryophyta</taxon>
        <taxon>Tracheophyta</taxon>
        <taxon>Spermatophyta</taxon>
        <taxon>Magnoliopsida</taxon>
        <taxon>Liliopsida</taxon>
        <taxon>Poales</taxon>
        <taxon>Poaceae</taxon>
        <taxon>PACMAD clade</taxon>
        <taxon>Arundinoideae</taxon>
        <taxon>Arundineae</taxon>
        <taxon>Arundo</taxon>
    </lineage>
</organism>